<dbReference type="STRING" id="209880.SAMN02910343_00942"/>
<keyword evidence="3" id="KW-1185">Reference proteome</keyword>
<dbReference type="Pfam" id="PF09527">
    <property type="entry name" value="ATPase_gene1"/>
    <property type="match status" value="1"/>
</dbReference>
<feature type="transmembrane region" description="Helical" evidence="1">
    <location>
        <begin position="50"/>
        <end position="68"/>
    </location>
</feature>
<keyword evidence="1" id="KW-0812">Transmembrane</keyword>
<dbReference type="Proteomes" id="UP000199689">
    <property type="component" value="Unassembled WGS sequence"/>
</dbReference>
<accession>A0A1G5VYR2</accession>
<dbReference type="AlphaFoldDB" id="A0A1G5VYR2"/>
<dbReference type="OrthoDB" id="282803at2"/>
<keyword evidence="1" id="KW-1133">Transmembrane helix</keyword>
<dbReference type="RefSeq" id="WP_091364386.1">
    <property type="nucleotide sequence ID" value="NZ_CAUWGZ010000006.1"/>
</dbReference>
<proteinExistence type="predicted"/>
<evidence type="ECO:0000256" key="1">
    <source>
        <dbReference type="SAM" id="Phobius"/>
    </source>
</evidence>
<feature type="transmembrane region" description="Helical" evidence="1">
    <location>
        <begin position="17"/>
        <end position="38"/>
    </location>
</feature>
<sequence length="74" mass="7881">MKGTEKKPDDFNPLHRIAVASGAGMTLLTCIGVGVYCGLKIDEYAGCSPYGLMIMSVMGGAAGLWSVIRKMLER</sequence>
<keyword evidence="1" id="KW-0472">Membrane</keyword>
<dbReference type="GeneID" id="87755968"/>
<dbReference type="InterPro" id="IPR032820">
    <property type="entry name" value="ATPase_put"/>
</dbReference>
<evidence type="ECO:0000313" key="3">
    <source>
        <dbReference type="Proteomes" id="UP000199689"/>
    </source>
</evidence>
<gene>
    <name evidence="2" type="ORF">SAMN02910343_00942</name>
</gene>
<organism evidence="2 3">
    <name type="scientific">Allisonella histaminiformans</name>
    <dbReference type="NCBI Taxonomy" id="209880"/>
    <lineage>
        <taxon>Bacteria</taxon>
        <taxon>Bacillati</taxon>
        <taxon>Bacillota</taxon>
        <taxon>Negativicutes</taxon>
        <taxon>Veillonellales</taxon>
        <taxon>Veillonellaceae</taxon>
        <taxon>Allisonella</taxon>
    </lineage>
</organism>
<protein>
    <submittedName>
        <fullName evidence="2">Putative F0F1-ATPase subunit Ca2+/Mg2+ transporter</fullName>
    </submittedName>
</protein>
<reference evidence="2 3" key="1">
    <citation type="submission" date="2016-10" db="EMBL/GenBank/DDBJ databases">
        <authorList>
            <person name="de Groot N.N."/>
        </authorList>
    </citation>
    <scope>NUCLEOTIDE SEQUENCE [LARGE SCALE GENOMIC DNA]</scope>
    <source>
        <strain evidence="2 3">DSM 15230</strain>
    </source>
</reference>
<evidence type="ECO:0000313" key="2">
    <source>
        <dbReference type="EMBL" id="SDA50095.1"/>
    </source>
</evidence>
<name>A0A1G5VYR2_9FIRM</name>
<dbReference type="EMBL" id="FMXA01000010">
    <property type="protein sequence ID" value="SDA50095.1"/>
    <property type="molecule type" value="Genomic_DNA"/>
</dbReference>